<dbReference type="Gene3D" id="3.90.550.10">
    <property type="entry name" value="Spore Coat Polysaccharide Biosynthesis Protein SpsA, Chain A"/>
    <property type="match status" value="1"/>
</dbReference>
<dbReference type="AlphaFoldDB" id="A0A4R2KYD9"/>
<comment type="caution">
    <text evidence="1">The sequence shown here is derived from an EMBL/GenBank/DDBJ whole genome shotgun (WGS) entry which is preliminary data.</text>
</comment>
<gene>
    <name evidence="1" type="ORF">EV214_103115</name>
</gene>
<dbReference type="InterPro" id="IPR029044">
    <property type="entry name" value="Nucleotide-diphossugar_trans"/>
</dbReference>
<dbReference type="RefSeq" id="WP_132242761.1">
    <property type="nucleotide sequence ID" value="NZ_SLWV01000003.1"/>
</dbReference>
<sequence>MEKFYFSTIVSDKYLYKLIVMYKTLKHHCDDFHLCILCTDQTSYHILSDLQFENATCFCLHQIQDKDLMKAKTNRTRQEYAWTLKPAMLYYVMKNFSDTAYYAHIDADICFFSNPEKIFNENPSASLYLTDHNNSNKFMDTYDLTGRYNTGFVGCKNDLTALEAVKWWRSRCIEWCYKDPDIKAKLFGDQRYVERWPKNFSNVHIVNTKGANVAVWNIDNYQLSYKNEKVYIDHEVLIFYHFSGLSIYSSKEFNLSWFCGLPNTAVNLIYVPYMKLLSETIENTKKLHPNFSNGFTLKGKISNIHYHKI</sequence>
<dbReference type="OrthoDB" id="186344at2"/>
<dbReference type="SUPFAM" id="SSF53448">
    <property type="entry name" value="Nucleotide-diphospho-sugar transferases"/>
    <property type="match status" value="1"/>
</dbReference>
<proteinExistence type="predicted"/>
<evidence type="ECO:0000313" key="2">
    <source>
        <dbReference type="Proteomes" id="UP000294919"/>
    </source>
</evidence>
<reference evidence="1 2" key="1">
    <citation type="submission" date="2019-03" db="EMBL/GenBank/DDBJ databases">
        <title>Genomic Encyclopedia of Type Strains, Phase IV (KMG-IV): sequencing the most valuable type-strain genomes for metagenomic binning, comparative biology and taxonomic classification.</title>
        <authorList>
            <person name="Goeker M."/>
        </authorList>
    </citation>
    <scope>NUCLEOTIDE SEQUENCE [LARGE SCALE GENOMIC DNA]</scope>
    <source>
        <strain evidence="1 2">DSM 102940</strain>
    </source>
</reference>
<name>A0A4R2KYD9_9FIRM</name>
<accession>A0A4R2KYD9</accession>
<keyword evidence="2" id="KW-1185">Reference proteome</keyword>
<dbReference type="EMBL" id="SLWV01000003">
    <property type="protein sequence ID" value="TCO79064.1"/>
    <property type="molecule type" value="Genomic_DNA"/>
</dbReference>
<evidence type="ECO:0000313" key="1">
    <source>
        <dbReference type="EMBL" id="TCO79064.1"/>
    </source>
</evidence>
<dbReference type="Proteomes" id="UP000294919">
    <property type="component" value="Unassembled WGS sequence"/>
</dbReference>
<evidence type="ECO:0008006" key="3">
    <source>
        <dbReference type="Google" id="ProtNLM"/>
    </source>
</evidence>
<protein>
    <recommendedName>
        <fullName evidence="3">Nucleotide-diphospho-sugar transferase</fullName>
    </recommendedName>
</protein>
<organism evidence="1 2">
    <name type="scientific">Marinisporobacter balticus</name>
    <dbReference type="NCBI Taxonomy" id="2018667"/>
    <lineage>
        <taxon>Bacteria</taxon>
        <taxon>Bacillati</taxon>
        <taxon>Bacillota</taxon>
        <taxon>Clostridia</taxon>
        <taxon>Peptostreptococcales</taxon>
        <taxon>Thermotaleaceae</taxon>
        <taxon>Marinisporobacter</taxon>
    </lineage>
</organism>